<dbReference type="RefSeq" id="WP_016149605.1">
    <property type="nucleotide sequence ID" value="NZ_CAJNLX020000001.1"/>
</dbReference>
<dbReference type="Proteomes" id="UP000263627">
    <property type="component" value="Chromosome"/>
</dbReference>
<evidence type="ECO:0000313" key="3">
    <source>
        <dbReference type="EMBL" id="EMN4146927.1"/>
    </source>
</evidence>
<evidence type="ECO:0000313" key="6">
    <source>
        <dbReference type="Proteomes" id="UP001164536"/>
    </source>
</evidence>
<name>A0A133L785_CITFR</name>
<dbReference type="InterPro" id="IPR021574">
    <property type="entry name" value="PM0188"/>
</dbReference>
<dbReference type="InterPro" id="IPR043078">
    <property type="entry name" value="Sialyltransferase_N"/>
</dbReference>
<dbReference type="EMBL" id="ABBJDF010000022">
    <property type="protein sequence ID" value="EHT9940589.1"/>
    <property type="molecule type" value="Genomic_DNA"/>
</dbReference>
<accession>A0A133L785</accession>
<protein>
    <submittedName>
        <fullName evidence="4">Polysialyltransferase family glycosyltransferase</fullName>
    </submittedName>
</protein>
<reference evidence="1 5" key="1">
    <citation type="submission" date="2018-09" db="EMBL/GenBank/DDBJ databases">
        <title>Whole genome sequencing of Citrobacter freundii AR_0116.</title>
        <authorList>
            <person name="Conlan S."/>
            <person name="Thomas P.J."/>
            <person name="Mullikin J."/>
            <person name="Frank K.M."/>
            <person name="Segre J.A."/>
        </authorList>
    </citation>
    <scope>NUCLEOTIDE SEQUENCE [LARGE SCALE GENOMIC DNA]</scope>
    <source>
        <strain evidence="1 5">AR_0116</strain>
    </source>
</reference>
<dbReference type="SUPFAM" id="SSF53756">
    <property type="entry name" value="UDP-Glycosyltransferase/glycogen phosphorylase"/>
    <property type="match status" value="1"/>
</dbReference>
<reference evidence="2" key="2">
    <citation type="submission" date="2021-07" db="EMBL/GenBank/DDBJ databases">
        <authorList>
            <consortium name="Clinical and Environmental Microbiology Branch: Whole genome sequencing antimicrobial resistance pathogens in the healthcare setting"/>
        </authorList>
    </citation>
    <scope>NUCLEOTIDE SEQUENCE</scope>
    <source>
        <strain evidence="2">2021DK-00049</strain>
        <strain evidence="3">2023GN-00102</strain>
    </source>
</reference>
<dbReference type="EMBL" id="CP032184">
    <property type="protein sequence ID" value="AXZ46858.1"/>
    <property type="molecule type" value="Genomic_DNA"/>
</dbReference>
<dbReference type="AlphaFoldDB" id="A0A133L785"/>
<organism evidence="2">
    <name type="scientific">Citrobacter freundii</name>
    <dbReference type="NCBI Taxonomy" id="546"/>
    <lineage>
        <taxon>Bacteria</taxon>
        <taxon>Pseudomonadati</taxon>
        <taxon>Pseudomonadota</taxon>
        <taxon>Gammaproteobacteria</taxon>
        <taxon>Enterobacterales</taxon>
        <taxon>Enterobacteriaceae</taxon>
        <taxon>Citrobacter</taxon>
        <taxon>Citrobacter freundii complex</taxon>
    </lineage>
</organism>
<dbReference type="GeneID" id="87002576"/>
<proteinExistence type="predicted"/>
<evidence type="ECO:0000313" key="2">
    <source>
        <dbReference type="EMBL" id="EHT9940589.1"/>
    </source>
</evidence>
<evidence type="ECO:0000313" key="5">
    <source>
        <dbReference type="Proteomes" id="UP000263627"/>
    </source>
</evidence>
<dbReference type="Gene3D" id="3.40.50.11110">
    <property type="entry name" value="Sialyltransferase, C-terminal GT-B Rossman nucleotide-binding domain"/>
    <property type="match status" value="1"/>
</dbReference>
<gene>
    <name evidence="1" type="ORF">AM363_07760</name>
    <name evidence="2" type="ORF">KY227_003701</name>
    <name evidence="4" type="ORF">O4000_19415</name>
    <name evidence="3" type="ORF">PQQ21_004234</name>
</gene>
<dbReference type="Gene3D" id="3.40.50.11120">
    <property type="entry name" value="Sialyltransferase, N-terminal GT-B Rossman nucleotide-binding domain"/>
    <property type="match status" value="1"/>
</dbReference>
<dbReference type="Pfam" id="PF11477">
    <property type="entry name" value="PM0188"/>
    <property type="match status" value="1"/>
</dbReference>
<dbReference type="EMBL" id="CP114564">
    <property type="protein sequence ID" value="WAZ56445.1"/>
    <property type="molecule type" value="Genomic_DNA"/>
</dbReference>
<reference evidence="4" key="3">
    <citation type="submission" date="2022-12" db="EMBL/GenBank/DDBJ databases">
        <title>2953647.</title>
        <authorList>
            <person name="Hergert J."/>
            <person name="Casey R."/>
            <person name="Wagner J."/>
            <person name="Young E.L."/>
            <person name="Oakeson K.F."/>
        </authorList>
    </citation>
    <scope>NUCLEOTIDE SEQUENCE</scope>
    <source>
        <strain evidence="4">2953647</strain>
    </source>
</reference>
<evidence type="ECO:0000313" key="4">
    <source>
        <dbReference type="EMBL" id="WAZ56445.1"/>
    </source>
</evidence>
<sequence length="389" mass="44439">MDILKIYLSSGSVPVIPQMLNFAECAYDPKTLKIICWYRNEVTPFQLKGTNAYYIKQAYAITPDFISKIINAIQKTQPKMVEIHSNIVFTNVELYPIIASISKLLKKEQIKIHLYDDGIRSIGERLQLSEMSSNVFPEVSAVHIKYLQAILQNETNAFSGYLRESWPLLMNYLWHNFFDVTYHLMDQYQQRWNSPSPFQRSIQKNTTALATADIKTLNPKQLAFCLSLLNLTNTTINEIKKEIKQENSLLYMGAGYFNRQKDDAITEKQIIKIQKMRAAGIIKPDDNIIFKAHPINSPENRAKIVSAFASDNIYTLPNHIPFEILPVIGLAPSAIICTFSTLLFTMTPDTFRHIIGDADTTSESLKNPIIDKLIRANIIKRNLVSGWLD</sequence>
<dbReference type="Proteomes" id="UP001164536">
    <property type="component" value="Chromosome"/>
</dbReference>
<keyword evidence="6" id="KW-1185">Reference proteome</keyword>
<dbReference type="EMBL" id="ABKLER030000020">
    <property type="protein sequence ID" value="EMN4146927.1"/>
    <property type="molecule type" value="Genomic_DNA"/>
</dbReference>
<evidence type="ECO:0000313" key="1">
    <source>
        <dbReference type="EMBL" id="AXZ46858.1"/>
    </source>
</evidence>